<dbReference type="AlphaFoldDB" id="A0AAE8MZ40"/>
<dbReference type="PANTHER" id="PTHR43301:SF3">
    <property type="entry name" value="ARABINAN ENDO-1,5-ALPHA-L-ARABINOSIDASE A-RELATED"/>
    <property type="match status" value="1"/>
</dbReference>
<keyword evidence="1" id="KW-0732">Signal</keyword>
<evidence type="ECO:0000313" key="3">
    <source>
        <dbReference type="Proteomes" id="UP001187682"/>
    </source>
</evidence>
<dbReference type="Gene3D" id="2.115.10.20">
    <property type="entry name" value="Glycosyl hydrolase domain, family 43"/>
    <property type="match status" value="1"/>
</dbReference>
<dbReference type="Proteomes" id="UP001187682">
    <property type="component" value="Unassembled WGS sequence"/>
</dbReference>
<feature type="chain" id="PRO_5042202771" evidence="1">
    <location>
        <begin position="21"/>
        <end position="340"/>
    </location>
</feature>
<evidence type="ECO:0000313" key="2">
    <source>
        <dbReference type="EMBL" id="SPO01915.1"/>
    </source>
</evidence>
<gene>
    <name evidence="2" type="ORF">DNG_04588</name>
</gene>
<evidence type="ECO:0000256" key="1">
    <source>
        <dbReference type="SAM" id="SignalP"/>
    </source>
</evidence>
<proteinExistence type="predicted"/>
<dbReference type="EMBL" id="ONZQ02000005">
    <property type="protein sequence ID" value="SPO01915.1"/>
    <property type="molecule type" value="Genomic_DNA"/>
</dbReference>
<dbReference type="InterPro" id="IPR050727">
    <property type="entry name" value="GH43_arabinanases"/>
</dbReference>
<sequence length="340" mass="37790">MKLYQSLLGLALLCASPASTSPIADLGSRESSELQTRQSDKGYTDYVFAHFVGEGYNGEQIYLDVSSNNNPGTGWTQANGGSPKLISNVGTRGVRDPSMIRSQYDPSIVWIIATDLCTYCNGGKYDTETGSKSIVIWESRDGMRTWSSARLAQLSPSNAGMTWAPDAIWDPEKNQYMVTWTCNLKGEGWFIMRSWTYDFKAFSPAEKFLTGAGMDVTIWRDPSSGNYYRISKNGPNELIEQAVAPSLCTNCWRVVKNQIGSGAIPKGEGPLLFPDNVYSSTWHLWIDDYSRGGGYVPFDTNNLAAGDWVRAPSWYQMPQRPRHGYVMGITAQERKNILGQ</sequence>
<dbReference type="InterPro" id="IPR023296">
    <property type="entry name" value="Glyco_hydro_beta-prop_sf"/>
</dbReference>
<dbReference type="SUPFAM" id="SSF75005">
    <property type="entry name" value="Arabinanase/levansucrase/invertase"/>
    <property type="match status" value="1"/>
</dbReference>
<keyword evidence="3" id="KW-1185">Reference proteome</keyword>
<dbReference type="CDD" id="cd08983">
    <property type="entry name" value="GH43_Bt3655-like"/>
    <property type="match status" value="1"/>
</dbReference>
<feature type="signal peptide" evidence="1">
    <location>
        <begin position="1"/>
        <end position="20"/>
    </location>
</feature>
<reference evidence="2" key="1">
    <citation type="submission" date="2018-03" db="EMBL/GenBank/DDBJ databases">
        <authorList>
            <person name="Guldener U."/>
        </authorList>
    </citation>
    <scope>NUCLEOTIDE SEQUENCE</scope>
</reference>
<dbReference type="PANTHER" id="PTHR43301">
    <property type="entry name" value="ARABINAN ENDO-1,5-ALPHA-L-ARABINOSIDASE"/>
    <property type="match status" value="1"/>
</dbReference>
<accession>A0AAE8MZ40</accession>
<organism evidence="2 3">
    <name type="scientific">Cephalotrichum gorgonifer</name>
    <dbReference type="NCBI Taxonomy" id="2041049"/>
    <lineage>
        <taxon>Eukaryota</taxon>
        <taxon>Fungi</taxon>
        <taxon>Dikarya</taxon>
        <taxon>Ascomycota</taxon>
        <taxon>Pezizomycotina</taxon>
        <taxon>Sordariomycetes</taxon>
        <taxon>Hypocreomycetidae</taxon>
        <taxon>Microascales</taxon>
        <taxon>Microascaceae</taxon>
        <taxon>Cephalotrichum</taxon>
    </lineage>
</organism>
<protein>
    <submittedName>
        <fullName evidence="2">Related to putative arabinase</fullName>
    </submittedName>
</protein>
<name>A0AAE8MZ40_9PEZI</name>
<comment type="caution">
    <text evidence="2">The sequence shown here is derived from an EMBL/GenBank/DDBJ whole genome shotgun (WGS) entry which is preliminary data.</text>
</comment>